<dbReference type="InterPro" id="IPR011010">
    <property type="entry name" value="DNA_brk_join_enz"/>
</dbReference>
<dbReference type="OrthoDB" id="407152at2759"/>
<protein>
    <recommendedName>
        <fullName evidence="2">Zinc-ribbon domain-containing protein</fullName>
    </recommendedName>
</protein>
<dbReference type="Pfam" id="PF13240">
    <property type="entry name" value="Zn_Ribbon_1"/>
    <property type="match status" value="1"/>
</dbReference>
<sequence length="704" mass="78875">MDYLAQQQPLLSKARFEKLQTALGFNFKPMGLLAHPAYGPKVIDCIMFDWMHIYLVNGLFNVLTGLFLGDLHENGWKNPEIQRFADTFTWPARLRGAAPKDVLHKRGKSDSLKCSASEALNFLQVLRTYLVLWVLPQCNEDMRNACEVWLAMCKVLDALQKIAVGDGFSAVELQALVKGHLDLAQARYGADSFWVPKCHLALHLPLQLAKHTCLMSCFVHERKHKIVKKISNQVLDTSRAFEKSILDDVLHGHMQQLADPAFLPGEGVHLVQPVRPAPAKLQAELRRCWNIQGEIMTANQAVHAGNFAVSAKDLAVLHLDGQRLVGRVGYHIQADASCWSHVTLWKHVHGAMFTLSEDGQDMPEEAPQHWEGVQEDMQDISKEDGQDSVFCTKSHMNMCKLQARTQDQKKSSGAKRQGKGKVPLTAEQVGILFRTLVQKVNCAWAGALCLLQLFLGDRADAARQASTEWFRNLNPDSGNPPTVAIPDCNDKTTVREVYLSKGFAALLWHWVLEPLKGRDERSSWPHPGQNLHSALLNMKPVLLFPGRVRGGKDRRNWKKAMSEKAYYDAVRSAAGIIQRERAQAHRQGGKHPYDDVDLDRLGTHSMKKTCVTELCEQNVSPAVISQLTGTTEEVLLCHYYQPSQRKQQEAVSNGLAKVVAAVSPKIPPQEASAESYGYCSHCGMQRKSEWYFCPKCGTKFHDMA</sequence>
<keyword evidence="1" id="KW-0233">DNA recombination</keyword>
<name>A0A1Q9F0F1_SYMMI</name>
<dbReference type="Gene3D" id="1.10.443.10">
    <property type="entry name" value="Intergrase catalytic core"/>
    <property type="match status" value="1"/>
</dbReference>
<gene>
    <name evidence="3" type="ORF">AK812_SmicGene2974</name>
</gene>
<organism evidence="3 4">
    <name type="scientific">Symbiodinium microadriaticum</name>
    <name type="common">Dinoflagellate</name>
    <name type="synonym">Zooxanthella microadriatica</name>
    <dbReference type="NCBI Taxonomy" id="2951"/>
    <lineage>
        <taxon>Eukaryota</taxon>
        <taxon>Sar</taxon>
        <taxon>Alveolata</taxon>
        <taxon>Dinophyceae</taxon>
        <taxon>Suessiales</taxon>
        <taxon>Symbiodiniaceae</taxon>
        <taxon>Symbiodinium</taxon>
    </lineage>
</organism>
<accession>A0A1Q9F0F1</accession>
<dbReference type="GO" id="GO:0015074">
    <property type="term" value="P:DNA integration"/>
    <property type="evidence" value="ECO:0007669"/>
    <property type="project" value="InterPro"/>
</dbReference>
<dbReference type="SUPFAM" id="SSF56349">
    <property type="entry name" value="DNA breaking-rejoining enzymes"/>
    <property type="match status" value="1"/>
</dbReference>
<dbReference type="AlphaFoldDB" id="A0A1Q9F0F1"/>
<evidence type="ECO:0000256" key="1">
    <source>
        <dbReference type="ARBA" id="ARBA00023172"/>
    </source>
</evidence>
<dbReference type="InterPro" id="IPR026870">
    <property type="entry name" value="Zinc_ribbon_dom"/>
</dbReference>
<evidence type="ECO:0000313" key="3">
    <source>
        <dbReference type="EMBL" id="OLQ13072.1"/>
    </source>
</evidence>
<dbReference type="GO" id="GO:0003677">
    <property type="term" value="F:DNA binding"/>
    <property type="evidence" value="ECO:0007669"/>
    <property type="project" value="InterPro"/>
</dbReference>
<dbReference type="EMBL" id="LSRX01000033">
    <property type="protein sequence ID" value="OLQ13072.1"/>
    <property type="molecule type" value="Genomic_DNA"/>
</dbReference>
<keyword evidence="4" id="KW-1185">Reference proteome</keyword>
<feature type="domain" description="Zinc-ribbon" evidence="2">
    <location>
        <begin position="678"/>
        <end position="699"/>
    </location>
</feature>
<dbReference type="Proteomes" id="UP000186817">
    <property type="component" value="Unassembled WGS sequence"/>
</dbReference>
<proteinExistence type="predicted"/>
<evidence type="ECO:0000259" key="2">
    <source>
        <dbReference type="Pfam" id="PF13240"/>
    </source>
</evidence>
<evidence type="ECO:0000313" key="4">
    <source>
        <dbReference type="Proteomes" id="UP000186817"/>
    </source>
</evidence>
<dbReference type="InterPro" id="IPR013762">
    <property type="entry name" value="Integrase-like_cat_sf"/>
</dbReference>
<dbReference type="GO" id="GO:0006310">
    <property type="term" value="P:DNA recombination"/>
    <property type="evidence" value="ECO:0007669"/>
    <property type="project" value="UniProtKB-KW"/>
</dbReference>
<comment type="caution">
    <text evidence="3">The sequence shown here is derived from an EMBL/GenBank/DDBJ whole genome shotgun (WGS) entry which is preliminary data.</text>
</comment>
<reference evidence="3 4" key="1">
    <citation type="submission" date="2016-02" db="EMBL/GenBank/DDBJ databases">
        <title>Genome analysis of coral dinoflagellate symbionts highlights evolutionary adaptations to a symbiotic lifestyle.</title>
        <authorList>
            <person name="Aranda M."/>
            <person name="Li Y."/>
            <person name="Liew Y.J."/>
            <person name="Baumgarten S."/>
            <person name="Simakov O."/>
            <person name="Wilson M."/>
            <person name="Piel J."/>
            <person name="Ashoor H."/>
            <person name="Bougouffa S."/>
            <person name="Bajic V.B."/>
            <person name="Ryu T."/>
            <person name="Ravasi T."/>
            <person name="Bayer T."/>
            <person name="Micklem G."/>
            <person name="Kim H."/>
            <person name="Bhak J."/>
            <person name="Lajeunesse T.C."/>
            <person name="Voolstra C.R."/>
        </authorList>
    </citation>
    <scope>NUCLEOTIDE SEQUENCE [LARGE SCALE GENOMIC DNA]</scope>
    <source>
        <strain evidence="3 4">CCMP2467</strain>
    </source>
</reference>